<proteinExistence type="predicted"/>
<organism evidence="2 3">
    <name type="scientific">Halocatena salina</name>
    <dbReference type="NCBI Taxonomy" id="2934340"/>
    <lineage>
        <taxon>Archaea</taxon>
        <taxon>Methanobacteriati</taxon>
        <taxon>Methanobacteriota</taxon>
        <taxon>Stenosarchaea group</taxon>
        <taxon>Halobacteria</taxon>
        <taxon>Halobacteriales</taxon>
        <taxon>Natronomonadaceae</taxon>
        <taxon>Halocatena</taxon>
    </lineage>
</organism>
<gene>
    <name evidence="2" type="ORF">MW046_02540</name>
</gene>
<evidence type="ECO:0000313" key="2">
    <source>
        <dbReference type="EMBL" id="UPM43335.1"/>
    </source>
</evidence>
<dbReference type="EMBL" id="CP096019">
    <property type="protein sequence ID" value="UPM43335.1"/>
    <property type="molecule type" value="Genomic_DNA"/>
</dbReference>
<dbReference type="AlphaFoldDB" id="A0A8U0A2E0"/>
<dbReference type="GeneID" id="71926889"/>
<sequence>MWPWGHAAFGYLLYSFGSRLFGRTPQGYPVIVLLLGTQLPDLVDKTLSWVFELFPQGYSVAHSVFVAVPLGMLVVAGAVWRRRTEYGLAFLLGYWSHIVGDLLFGLFSGNPYTFARVLWPVVTLPPYSTDLSGLARVQAYIISFLNFFADEGLAAVLVLLAVYFGPVVLAVVVWLFDGAPGITAIRRFLTPSN</sequence>
<dbReference type="Proteomes" id="UP000831768">
    <property type="component" value="Chromosome"/>
</dbReference>
<feature type="transmembrane region" description="Helical" evidence="1">
    <location>
        <begin position="153"/>
        <end position="176"/>
    </location>
</feature>
<keyword evidence="1" id="KW-0472">Membrane</keyword>
<dbReference type="Pfam" id="PF04307">
    <property type="entry name" value="YdjM"/>
    <property type="match status" value="1"/>
</dbReference>
<keyword evidence="1" id="KW-0812">Transmembrane</keyword>
<dbReference type="GO" id="GO:0016787">
    <property type="term" value="F:hydrolase activity"/>
    <property type="evidence" value="ECO:0007669"/>
    <property type="project" value="UniProtKB-KW"/>
</dbReference>
<name>A0A8U0A2E0_9EURY</name>
<feature type="transmembrane region" description="Helical" evidence="1">
    <location>
        <begin position="87"/>
        <end position="107"/>
    </location>
</feature>
<keyword evidence="2" id="KW-0378">Hydrolase</keyword>
<dbReference type="KEGG" id="haad:MW046_02540"/>
<keyword evidence="1" id="KW-1133">Transmembrane helix</keyword>
<dbReference type="InterPro" id="IPR007404">
    <property type="entry name" value="YdjM-like"/>
</dbReference>
<protein>
    <submittedName>
        <fullName evidence="2">Metal-dependent hydrolase</fullName>
    </submittedName>
</protein>
<evidence type="ECO:0000313" key="3">
    <source>
        <dbReference type="Proteomes" id="UP000831768"/>
    </source>
</evidence>
<keyword evidence="3" id="KW-1185">Reference proteome</keyword>
<reference evidence="2" key="1">
    <citation type="submission" date="2022-04" db="EMBL/GenBank/DDBJ databases">
        <title>Halocatena sp. nov., isolated from a salt lake.</title>
        <authorList>
            <person name="Cui H.-L."/>
        </authorList>
    </citation>
    <scope>NUCLEOTIDE SEQUENCE</scope>
    <source>
        <strain evidence="2">AD-1</strain>
    </source>
</reference>
<evidence type="ECO:0000256" key="1">
    <source>
        <dbReference type="SAM" id="Phobius"/>
    </source>
</evidence>
<dbReference type="RefSeq" id="WP_247994002.1">
    <property type="nucleotide sequence ID" value="NZ_CP096019.1"/>
</dbReference>
<accession>A0A8U0A2E0</accession>
<feature type="transmembrane region" description="Helical" evidence="1">
    <location>
        <begin position="60"/>
        <end position="80"/>
    </location>
</feature>